<accession>A0A6P7TYQ8</accession>
<evidence type="ECO:0000313" key="8">
    <source>
        <dbReference type="RefSeq" id="XP_029655070.1"/>
    </source>
</evidence>
<dbReference type="Pfam" id="PF10609">
    <property type="entry name" value="ParA"/>
    <property type="match status" value="1"/>
</dbReference>
<keyword evidence="4" id="KW-0067">ATP-binding</keyword>
<evidence type="ECO:0000256" key="3">
    <source>
        <dbReference type="ARBA" id="ARBA00022741"/>
    </source>
</evidence>
<dbReference type="SUPFAM" id="SSF52540">
    <property type="entry name" value="P-loop containing nucleoside triphosphate hydrolases"/>
    <property type="match status" value="1"/>
</dbReference>
<dbReference type="PANTHER" id="PTHR23264:SF35">
    <property type="entry name" value="CYTOSOLIC FE-S CLUSTER ASSEMBLY FACTOR NUBP1"/>
    <property type="match status" value="1"/>
</dbReference>
<dbReference type="InterPro" id="IPR019591">
    <property type="entry name" value="Mrp/NBP35_ATP-bd"/>
</dbReference>
<evidence type="ECO:0000256" key="6">
    <source>
        <dbReference type="ARBA" id="ARBA00023014"/>
    </source>
</evidence>
<evidence type="ECO:0000256" key="4">
    <source>
        <dbReference type="ARBA" id="ARBA00022840"/>
    </source>
</evidence>
<evidence type="ECO:0000256" key="1">
    <source>
        <dbReference type="ARBA" id="ARBA00022485"/>
    </source>
</evidence>
<evidence type="ECO:0000256" key="2">
    <source>
        <dbReference type="ARBA" id="ARBA00022723"/>
    </source>
</evidence>
<gene>
    <name evidence="8" type="primary">LOC115228679</name>
</gene>
<dbReference type="Proteomes" id="UP000515154">
    <property type="component" value="Unplaced"/>
</dbReference>
<dbReference type="AlphaFoldDB" id="A0A6P7TYQ8"/>
<dbReference type="GO" id="GO:0046872">
    <property type="term" value="F:metal ion binding"/>
    <property type="evidence" value="ECO:0007669"/>
    <property type="project" value="UniProtKB-KW"/>
</dbReference>
<dbReference type="GO" id="GO:0140663">
    <property type="term" value="F:ATP-dependent FeS chaperone activity"/>
    <property type="evidence" value="ECO:0007669"/>
    <property type="project" value="InterPro"/>
</dbReference>
<name>A0A6P7TYQ8_9MOLL</name>
<dbReference type="CDD" id="cd02037">
    <property type="entry name" value="Mrp_NBP35"/>
    <property type="match status" value="1"/>
</dbReference>
<dbReference type="GO" id="GO:0005524">
    <property type="term" value="F:ATP binding"/>
    <property type="evidence" value="ECO:0007669"/>
    <property type="project" value="UniProtKB-KW"/>
</dbReference>
<dbReference type="GO" id="GO:0016226">
    <property type="term" value="P:iron-sulfur cluster assembly"/>
    <property type="evidence" value="ECO:0007669"/>
    <property type="project" value="InterPro"/>
</dbReference>
<reference evidence="8" key="1">
    <citation type="submission" date="2025-08" db="UniProtKB">
        <authorList>
            <consortium name="RefSeq"/>
        </authorList>
    </citation>
    <scope>IDENTIFICATION</scope>
</reference>
<keyword evidence="7" id="KW-1185">Reference proteome</keyword>
<keyword evidence="2" id="KW-0479">Metal-binding</keyword>
<keyword evidence="1" id="KW-0004">4Fe-4S</keyword>
<sequence length="297" mass="32882">MWTSDLRGTPFLFVYLGKCPGIDSKAAGKADACSNCPNRNNCLSRDNESVNKVIESSIDEIKSRLGLVKHKIIVLSGKGGVGKNADICGPSLPRMMGVENAFLHKNINGWSPVVEYLLFKFKIVKENLCLISSSFIADDEDKAFIWYGDKKTGILLINIKGLIVQFLRDVDWPRELDYMIIDTPPGTSDEHLSLIRYLGDVDGVVIVTTPQELSLVDVKKQINFCRKIGLNIIGLVENMSSFCCTHCLVNYCLLLLKKCSNIFPQDSCGGETMAKEMEIKYLGSIPLDANIGDSLSF</sequence>
<keyword evidence="3" id="KW-0547">Nucleotide-binding</keyword>
<dbReference type="Gene3D" id="3.40.50.300">
    <property type="entry name" value="P-loop containing nucleotide triphosphate hydrolases"/>
    <property type="match status" value="1"/>
</dbReference>
<dbReference type="GO" id="GO:0051539">
    <property type="term" value="F:4 iron, 4 sulfur cluster binding"/>
    <property type="evidence" value="ECO:0007669"/>
    <property type="project" value="UniProtKB-KW"/>
</dbReference>
<dbReference type="RefSeq" id="XP_029655070.1">
    <property type="nucleotide sequence ID" value="XM_029799210.1"/>
</dbReference>
<keyword evidence="6" id="KW-0411">Iron-sulfur</keyword>
<dbReference type="GO" id="GO:0005829">
    <property type="term" value="C:cytosol"/>
    <property type="evidence" value="ECO:0007669"/>
    <property type="project" value="TreeGrafter"/>
</dbReference>
<protein>
    <submittedName>
        <fullName evidence="8">Cytosolic Fe-S cluster assembly factor nubp1-B-like</fullName>
    </submittedName>
</protein>
<evidence type="ECO:0000256" key="5">
    <source>
        <dbReference type="ARBA" id="ARBA00023004"/>
    </source>
</evidence>
<dbReference type="PANTHER" id="PTHR23264">
    <property type="entry name" value="NUCLEOTIDE-BINDING PROTEIN NBP35 YEAST -RELATED"/>
    <property type="match status" value="1"/>
</dbReference>
<dbReference type="InterPro" id="IPR033756">
    <property type="entry name" value="YlxH/NBP35"/>
</dbReference>
<evidence type="ECO:0000313" key="7">
    <source>
        <dbReference type="Proteomes" id="UP000515154"/>
    </source>
</evidence>
<organism evidence="7 8">
    <name type="scientific">Octopus sinensis</name>
    <name type="common">East Asian common octopus</name>
    <dbReference type="NCBI Taxonomy" id="2607531"/>
    <lineage>
        <taxon>Eukaryota</taxon>
        <taxon>Metazoa</taxon>
        <taxon>Spiralia</taxon>
        <taxon>Lophotrochozoa</taxon>
        <taxon>Mollusca</taxon>
        <taxon>Cephalopoda</taxon>
        <taxon>Coleoidea</taxon>
        <taxon>Octopodiformes</taxon>
        <taxon>Octopoda</taxon>
        <taxon>Incirrata</taxon>
        <taxon>Octopodidae</taxon>
        <taxon>Octopus</taxon>
    </lineage>
</organism>
<dbReference type="KEGG" id="osn:115228679"/>
<dbReference type="InterPro" id="IPR027417">
    <property type="entry name" value="P-loop_NTPase"/>
</dbReference>
<keyword evidence="5" id="KW-0408">Iron</keyword>
<proteinExistence type="predicted"/>